<comment type="caution">
    <text evidence="14">The sequence shown here is derived from an EMBL/GenBank/DDBJ whole genome shotgun (WGS) entry which is preliminary data.</text>
</comment>
<dbReference type="InterPro" id="IPR036257">
    <property type="entry name" value="Cyt_c_oxidase_su2_TM_sf"/>
</dbReference>
<evidence type="ECO:0000256" key="10">
    <source>
        <dbReference type="ARBA" id="ARBA00023008"/>
    </source>
</evidence>
<proteinExistence type="inferred from homology"/>
<feature type="transmembrane region" description="Helical" evidence="12">
    <location>
        <begin position="70"/>
        <end position="90"/>
    </location>
</feature>
<dbReference type="SUPFAM" id="SSF49503">
    <property type="entry name" value="Cupredoxins"/>
    <property type="match status" value="1"/>
</dbReference>
<evidence type="ECO:0000256" key="11">
    <source>
        <dbReference type="ARBA" id="ARBA00023136"/>
    </source>
</evidence>
<evidence type="ECO:0000256" key="6">
    <source>
        <dbReference type="ARBA" id="ARBA00022723"/>
    </source>
</evidence>
<dbReference type="PROSITE" id="PS00078">
    <property type="entry name" value="COX2"/>
    <property type="match status" value="1"/>
</dbReference>
<dbReference type="InterPro" id="IPR008972">
    <property type="entry name" value="Cupredoxin"/>
</dbReference>
<dbReference type="PROSITE" id="PS50857">
    <property type="entry name" value="COX2_CUA"/>
    <property type="match status" value="1"/>
</dbReference>
<dbReference type="GO" id="GO:0016020">
    <property type="term" value="C:membrane"/>
    <property type="evidence" value="ECO:0007669"/>
    <property type="project" value="UniProtKB-SubCell"/>
</dbReference>
<keyword evidence="6" id="KW-0479">Metal-binding</keyword>
<gene>
    <name evidence="14" type="ORF">E6K72_04085</name>
</gene>
<dbReference type="GO" id="GO:0042773">
    <property type="term" value="P:ATP synthesis coupled electron transport"/>
    <property type="evidence" value="ECO:0007669"/>
    <property type="project" value="TreeGrafter"/>
</dbReference>
<feature type="domain" description="Cytochrome oxidase subunit II copper A binding" evidence="13">
    <location>
        <begin position="96"/>
        <end position="216"/>
    </location>
</feature>
<evidence type="ECO:0000259" key="13">
    <source>
        <dbReference type="PROSITE" id="PS50857"/>
    </source>
</evidence>
<dbReference type="PANTHER" id="PTHR22888">
    <property type="entry name" value="CYTOCHROME C OXIDASE, SUBUNIT II"/>
    <property type="match status" value="1"/>
</dbReference>
<dbReference type="PANTHER" id="PTHR22888:SF9">
    <property type="entry name" value="CYTOCHROME C OXIDASE SUBUNIT 2"/>
    <property type="match status" value="1"/>
</dbReference>
<dbReference type="InterPro" id="IPR001505">
    <property type="entry name" value="Copper_CuA"/>
</dbReference>
<dbReference type="AlphaFoldDB" id="A0A538T051"/>
<organism evidence="14 15">
    <name type="scientific">Eiseniibacteriota bacterium</name>
    <dbReference type="NCBI Taxonomy" id="2212470"/>
    <lineage>
        <taxon>Bacteria</taxon>
        <taxon>Candidatus Eiseniibacteriota</taxon>
    </lineage>
</organism>
<dbReference type="GO" id="GO:0005507">
    <property type="term" value="F:copper ion binding"/>
    <property type="evidence" value="ECO:0007669"/>
    <property type="project" value="InterPro"/>
</dbReference>
<evidence type="ECO:0000256" key="12">
    <source>
        <dbReference type="SAM" id="Phobius"/>
    </source>
</evidence>
<evidence type="ECO:0000256" key="8">
    <source>
        <dbReference type="ARBA" id="ARBA00022982"/>
    </source>
</evidence>
<evidence type="ECO:0000256" key="3">
    <source>
        <dbReference type="ARBA" id="ARBA00012949"/>
    </source>
</evidence>
<dbReference type="Pfam" id="PF00116">
    <property type="entry name" value="COX2"/>
    <property type="match status" value="1"/>
</dbReference>
<keyword evidence="10" id="KW-0186">Copper</keyword>
<comment type="similarity">
    <text evidence="2">Belongs to the cytochrome c oxidase subunit 2 family.</text>
</comment>
<evidence type="ECO:0000256" key="5">
    <source>
        <dbReference type="ARBA" id="ARBA00022692"/>
    </source>
</evidence>
<dbReference type="InterPro" id="IPR045187">
    <property type="entry name" value="CcO_II"/>
</dbReference>
<keyword evidence="8" id="KW-0249">Electron transport</keyword>
<dbReference type="Proteomes" id="UP000317716">
    <property type="component" value="Unassembled WGS sequence"/>
</dbReference>
<evidence type="ECO:0000256" key="1">
    <source>
        <dbReference type="ARBA" id="ARBA00004141"/>
    </source>
</evidence>
<evidence type="ECO:0000256" key="2">
    <source>
        <dbReference type="ARBA" id="ARBA00007866"/>
    </source>
</evidence>
<dbReference type="GO" id="GO:0004129">
    <property type="term" value="F:cytochrome-c oxidase activity"/>
    <property type="evidence" value="ECO:0007669"/>
    <property type="project" value="UniProtKB-EC"/>
</dbReference>
<dbReference type="EC" id="7.1.1.9" evidence="3"/>
<accession>A0A538T051</accession>
<evidence type="ECO:0000256" key="4">
    <source>
        <dbReference type="ARBA" id="ARBA00022448"/>
    </source>
</evidence>
<keyword evidence="9 12" id="KW-1133">Transmembrane helix</keyword>
<dbReference type="EMBL" id="VBOS01000140">
    <property type="protein sequence ID" value="TMQ56995.1"/>
    <property type="molecule type" value="Genomic_DNA"/>
</dbReference>
<keyword evidence="5 12" id="KW-0812">Transmembrane</keyword>
<dbReference type="Gene3D" id="1.10.287.90">
    <property type="match status" value="1"/>
</dbReference>
<feature type="transmembrane region" description="Helical" evidence="12">
    <location>
        <begin position="17"/>
        <end position="41"/>
    </location>
</feature>
<name>A0A538T051_UNCEI</name>
<dbReference type="CDD" id="cd13919">
    <property type="entry name" value="CuRO_HCO_II_like_5"/>
    <property type="match status" value="1"/>
</dbReference>
<keyword evidence="11 12" id="KW-0472">Membrane</keyword>
<keyword evidence="4" id="KW-0813">Transport</keyword>
<reference evidence="14 15" key="1">
    <citation type="journal article" date="2019" name="Nat. Microbiol.">
        <title>Mediterranean grassland soil C-N compound turnover is dependent on rainfall and depth, and is mediated by genomically divergent microorganisms.</title>
        <authorList>
            <person name="Diamond S."/>
            <person name="Andeer P.F."/>
            <person name="Li Z."/>
            <person name="Crits-Christoph A."/>
            <person name="Burstein D."/>
            <person name="Anantharaman K."/>
            <person name="Lane K.R."/>
            <person name="Thomas B.C."/>
            <person name="Pan C."/>
            <person name="Northen T.R."/>
            <person name="Banfield J.F."/>
        </authorList>
    </citation>
    <scope>NUCLEOTIDE SEQUENCE [LARGE SCALE GENOMIC DNA]</scope>
    <source>
        <strain evidence="14">WS_2</strain>
    </source>
</reference>
<evidence type="ECO:0000256" key="7">
    <source>
        <dbReference type="ARBA" id="ARBA00022967"/>
    </source>
</evidence>
<keyword evidence="7" id="KW-1278">Translocase</keyword>
<evidence type="ECO:0000256" key="9">
    <source>
        <dbReference type="ARBA" id="ARBA00022989"/>
    </source>
</evidence>
<protein>
    <recommendedName>
        <fullName evidence="3">cytochrome-c oxidase</fullName>
        <ecNumber evidence="3">7.1.1.9</ecNumber>
    </recommendedName>
</protein>
<evidence type="ECO:0000313" key="14">
    <source>
        <dbReference type="EMBL" id="TMQ56995.1"/>
    </source>
</evidence>
<comment type="subcellular location">
    <subcellularLocation>
        <location evidence="1">Membrane</location>
        <topology evidence="1">Multi-pass membrane protein</topology>
    </subcellularLocation>
</comment>
<evidence type="ECO:0000313" key="15">
    <source>
        <dbReference type="Proteomes" id="UP000317716"/>
    </source>
</evidence>
<sequence>MMGVPGAGSFAGEIDGLIWLVTVLVGVWFFAAQGMFFWLIFRFRAREGVRAQYITGTEEHLKRWINIPHILVILCDAVIIVAAIRVWVAVKQTMPPADEQVRVIGQQWAWTFVHAGPDGKLDTPDDIVTMDDMHVQVGKTYQFLLESKDVLHSFSVPVFRLKQDVVPGRTITGWFKPIKTGTFDIQCAEICGIGHGVMSGRIHIETAAEHQAWVQGHAPMAAVPAAAGEATH</sequence>
<dbReference type="InterPro" id="IPR002429">
    <property type="entry name" value="CcO_II-like_C"/>
</dbReference>
<dbReference type="Gene3D" id="2.60.40.420">
    <property type="entry name" value="Cupredoxins - blue copper proteins"/>
    <property type="match status" value="1"/>
</dbReference>